<dbReference type="EMBL" id="VDEQ01000334">
    <property type="protein sequence ID" value="MQS39436.1"/>
    <property type="molecule type" value="Genomic_DNA"/>
</dbReference>
<organism evidence="2 3">
    <name type="scientific">Streptomyces katsurahamanus</name>
    <dbReference type="NCBI Taxonomy" id="2577098"/>
    <lineage>
        <taxon>Bacteria</taxon>
        <taxon>Bacillati</taxon>
        <taxon>Actinomycetota</taxon>
        <taxon>Actinomycetes</taxon>
        <taxon>Kitasatosporales</taxon>
        <taxon>Streptomycetaceae</taxon>
        <taxon>Streptomyces</taxon>
    </lineage>
</organism>
<name>A0ABW9P1N5_9ACTN</name>
<protein>
    <submittedName>
        <fullName evidence="2">XRE family transcriptional regulator</fullName>
    </submittedName>
</protein>
<feature type="region of interest" description="Disordered" evidence="1">
    <location>
        <begin position="1"/>
        <end position="28"/>
    </location>
</feature>
<dbReference type="Proteomes" id="UP000460558">
    <property type="component" value="Unassembled WGS sequence"/>
</dbReference>
<keyword evidence="3" id="KW-1185">Reference proteome</keyword>
<evidence type="ECO:0000313" key="3">
    <source>
        <dbReference type="Proteomes" id="UP000460558"/>
    </source>
</evidence>
<reference evidence="2 3" key="1">
    <citation type="submission" date="2019-06" db="EMBL/GenBank/DDBJ databases">
        <title>Comparative genomics and metabolomics analyses of clavulanic acid producing Streptomyces species provides insight into specialized metabolism and evolution of beta-lactam biosynthetic gene clusters.</title>
        <authorList>
            <person name="Moore M.A."/>
            <person name="Cruz-Morales P."/>
            <person name="Barona Gomez F."/>
            <person name="Kapil T."/>
        </authorList>
    </citation>
    <scope>NUCLEOTIDE SEQUENCE [LARGE SCALE GENOMIC DNA]</scope>
    <source>
        <strain evidence="2 3">T-272</strain>
    </source>
</reference>
<gene>
    <name evidence="2" type="ORF">FFZ77_28785</name>
</gene>
<proteinExistence type="predicted"/>
<evidence type="ECO:0000313" key="2">
    <source>
        <dbReference type="EMBL" id="MQS39436.1"/>
    </source>
</evidence>
<accession>A0ABW9P1N5</accession>
<sequence>MVMTNPPKETSHGRSGEANEPTARRRQLGLRLLALREQRGMTAE</sequence>
<feature type="non-terminal residue" evidence="2">
    <location>
        <position position="44"/>
    </location>
</feature>
<evidence type="ECO:0000256" key="1">
    <source>
        <dbReference type="SAM" id="MobiDB-lite"/>
    </source>
</evidence>
<comment type="caution">
    <text evidence="2">The sequence shown here is derived from an EMBL/GenBank/DDBJ whole genome shotgun (WGS) entry which is preliminary data.</text>
</comment>